<evidence type="ECO:0000313" key="4">
    <source>
        <dbReference type="Proteomes" id="UP000829476"/>
    </source>
</evidence>
<dbReference type="Pfam" id="PF01408">
    <property type="entry name" value="GFO_IDH_MocA"/>
    <property type="match status" value="1"/>
</dbReference>
<feature type="domain" description="Gfo/Idh/MocA-like oxidoreductase N-terminal" evidence="1">
    <location>
        <begin position="11"/>
        <end position="118"/>
    </location>
</feature>
<evidence type="ECO:0000259" key="2">
    <source>
        <dbReference type="Pfam" id="PF22725"/>
    </source>
</evidence>
<evidence type="ECO:0000313" key="3">
    <source>
        <dbReference type="EMBL" id="UNY99810.1"/>
    </source>
</evidence>
<gene>
    <name evidence="3" type="ORF">MQE36_05550</name>
</gene>
<keyword evidence="4" id="KW-1185">Reference proteome</keyword>
<dbReference type="Pfam" id="PF22725">
    <property type="entry name" value="GFO_IDH_MocA_C3"/>
    <property type="match status" value="1"/>
</dbReference>
<dbReference type="SUPFAM" id="SSF51735">
    <property type="entry name" value="NAD(P)-binding Rossmann-fold domains"/>
    <property type="match status" value="1"/>
</dbReference>
<dbReference type="InterPro" id="IPR055170">
    <property type="entry name" value="GFO_IDH_MocA-like_dom"/>
</dbReference>
<evidence type="ECO:0000259" key="1">
    <source>
        <dbReference type="Pfam" id="PF01408"/>
    </source>
</evidence>
<sequence length="336" mass="37855">MTSLIKTGLLSYGTSGKIFHAPFIDKHPHFELAAVVERSVKNANNDYPDIKSFDSVESIINDNDIELIIVNTPNATHFDFAMQALKNGKHVLLEKAFCCTSLEARQLFSEARKRKLYVLPYQNRRYDGDFLSVKKVIDSGVLGQLVEIHLHFDRYRYTISHKAKEKPGPGSGIQYDLGPHVLDAALALFGIPRQWSKTVGYFRPGTEVDDYAHFHLSYADGKQVFVSTSMLVADPQPGFIIHGTKGSYIKQRVNVQEEQLLKGISLSDPAYGLETKDTSGKLTLANEQGTVIRKDVKAERGNYLKVFDDVYNTIRHDDSYPVTEDQIIKQIEIIES</sequence>
<dbReference type="PANTHER" id="PTHR43708:SF7">
    <property type="entry name" value="OXIDOREDUCTASE"/>
    <property type="match status" value="1"/>
</dbReference>
<dbReference type="EMBL" id="CP094326">
    <property type="protein sequence ID" value="UNY99810.1"/>
    <property type="molecule type" value="Genomic_DNA"/>
</dbReference>
<feature type="domain" description="GFO/IDH/MocA-like oxidoreductase" evidence="2">
    <location>
        <begin position="130"/>
        <end position="248"/>
    </location>
</feature>
<proteinExistence type="predicted"/>
<dbReference type="Gene3D" id="3.30.360.10">
    <property type="entry name" value="Dihydrodipicolinate Reductase, domain 2"/>
    <property type="match status" value="1"/>
</dbReference>
<protein>
    <submittedName>
        <fullName evidence="3">Gfo/Idh/MocA family oxidoreductase</fullName>
    </submittedName>
</protein>
<organism evidence="3 4">
    <name type="scientific">Zhouia spongiae</name>
    <dbReference type="NCBI Taxonomy" id="2202721"/>
    <lineage>
        <taxon>Bacteria</taxon>
        <taxon>Pseudomonadati</taxon>
        <taxon>Bacteroidota</taxon>
        <taxon>Flavobacteriia</taxon>
        <taxon>Flavobacteriales</taxon>
        <taxon>Flavobacteriaceae</taxon>
        <taxon>Zhouia</taxon>
    </lineage>
</organism>
<dbReference type="RefSeq" id="WP_242938182.1">
    <property type="nucleotide sequence ID" value="NZ_CP094326.1"/>
</dbReference>
<accession>A0ABY3YPP9</accession>
<reference evidence="3 4" key="1">
    <citation type="journal article" date="2018" name="Int. J. Syst. Evol. Microbiol.">
        <title>Zhouia spongiae sp. nov., isolated from a marine sponge.</title>
        <authorList>
            <person name="Zhuang L."/>
            <person name="Lin B."/>
            <person name="Qin F."/>
            <person name="Luo L."/>
        </authorList>
    </citation>
    <scope>NUCLEOTIDE SEQUENCE [LARGE SCALE GENOMIC DNA]</scope>
    <source>
        <strain evidence="3 4">HN-Y44</strain>
    </source>
</reference>
<dbReference type="Proteomes" id="UP000829476">
    <property type="component" value="Chromosome"/>
</dbReference>
<dbReference type="PANTHER" id="PTHR43708">
    <property type="entry name" value="CONSERVED EXPRESSED OXIDOREDUCTASE (EUROFUNG)"/>
    <property type="match status" value="1"/>
</dbReference>
<dbReference type="Gene3D" id="3.40.50.720">
    <property type="entry name" value="NAD(P)-binding Rossmann-like Domain"/>
    <property type="match status" value="1"/>
</dbReference>
<name>A0ABY3YPP9_9FLAO</name>
<dbReference type="InterPro" id="IPR036291">
    <property type="entry name" value="NAD(P)-bd_dom_sf"/>
</dbReference>
<dbReference type="InterPro" id="IPR000683">
    <property type="entry name" value="Gfo/Idh/MocA-like_OxRdtase_N"/>
</dbReference>
<dbReference type="InterPro" id="IPR051317">
    <property type="entry name" value="Gfo/Idh/MocA_oxidoreduct"/>
</dbReference>